<dbReference type="OrthoDB" id="439917at2759"/>
<evidence type="ECO:0000256" key="1">
    <source>
        <dbReference type="SAM" id="SignalP"/>
    </source>
</evidence>
<evidence type="ECO:0000313" key="3">
    <source>
        <dbReference type="Proteomes" id="UP001165065"/>
    </source>
</evidence>
<protein>
    <submittedName>
        <fullName evidence="2">Uncharacterized protein</fullName>
    </submittedName>
</protein>
<dbReference type="EMBL" id="BRYA01000037">
    <property type="protein sequence ID" value="GMI34010.1"/>
    <property type="molecule type" value="Genomic_DNA"/>
</dbReference>
<dbReference type="PANTHER" id="PTHR47236:SF4">
    <property type="entry name" value="GENE 9195-RELATED"/>
    <property type="match status" value="1"/>
</dbReference>
<keyword evidence="1" id="KW-0732">Signal</keyword>
<proteinExistence type="predicted"/>
<dbReference type="SMART" id="SM01411">
    <property type="entry name" value="Ephrin_rec_like"/>
    <property type="match status" value="5"/>
</dbReference>
<dbReference type="Proteomes" id="UP001165065">
    <property type="component" value="Unassembled WGS sequence"/>
</dbReference>
<reference evidence="3" key="1">
    <citation type="journal article" date="2023" name="Commun. Biol.">
        <title>Genome analysis of Parmales, the sister group of diatoms, reveals the evolutionary specialization of diatoms from phago-mixotrophs to photoautotrophs.</title>
        <authorList>
            <person name="Ban H."/>
            <person name="Sato S."/>
            <person name="Yoshikawa S."/>
            <person name="Yamada K."/>
            <person name="Nakamura Y."/>
            <person name="Ichinomiya M."/>
            <person name="Sato N."/>
            <person name="Blanc-Mathieu R."/>
            <person name="Endo H."/>
            <person name="Kuwata A."/>
            <person name="Ogata H."/>
        </authorList>
    </citation>
    <scope>NUCLEOTIDE SEQUENCE [LARGE SCALE GENOMIC DNA]</scope>
</reference>
<evidence type="ECO:0000313" key="2">
    <source>
        <dbReference type="EMBL" id="GMI34010.1"/>
    </source>
</evidence>
<dbReference type="PANTHER" id="PTHR47236">
    <property type="entry name" value="GENE, 32742-RELATED-RELATED"/>
    <property type="match status" value="1"/>
</dbReference>
<feature type="signal peptide" evidence="1">
    <location>
        <begin position="1"/>
        <end position="20"/>
    </location>
</feature>
<sequence length="800" mass="85102">MDYASLLTVVLLSTPLLTNAQIPYADYGNLASNRDRDISQSVLLSPSPAGYIQSSDGSLTKCTAGYYCPPGTSSTSQMVPCGDVSVFCPEGSAAGTAVDVGYYTVGSSDDVNLRTGERICEPGSYCAGGIKYDCPAGSYGTEFGETNSACNGLCEEGYMCTAGSTSKKQLPCGDPDRYCPPGTITPSVVKSGYYSTGGTEVTRTGESLTEVGHYSVKGVKRKCPAGRYGGEVGLSSSSCSGECMQGYYCEPGSTHRSQNFCGNPGVFCPTSSIGPTRVWDGYYTTTEGVDECGPGTFMNMTNVVDVTISPTQVGSVIKTKVPRGSCDLCPAGKYKAGDGDDKSLCLKCPLWSTNAAGHTPLVVGNSTKDRTSCECYRADGGEAFDELYFNITSEKCVAVPKGSSIPDTQKSGVSRRTRFEQFECEEGHWCLDGVRTVCSPGTYGSRRRQTSSSCSGPCDPGYYCSSGSPDARQNPCGGVDLFCPVNSSSPTRVSEGFYTNEGEGEENRSSQQPCPPGYWCQGGLRYKCREGHYGSKEGNTEATCEGKCRPGYYCKAGSTTATQNQCGGAHVYCPEGSHETTPVSESYYTVAGRVDLDLRDKKDVLNMTMSAQRICPPGWWCSSGVAHQCPGGTWSNNHGMRSPSDCSQCEEGYYCTSYPMRPSTEPMRHECGRVDLYCPSGSSGPKSVSAGYYTYGGDERNTTRVGQRECEPGHYCTGGVRRICKAGRYGGGRGMTGEECEGTCPEGHMCPAGTEIPIECGEGEYSGQGAWMCTSCGPDSKAEGDDGGQRCKNSRKCCFY</sequence>
<dbReference type="AlphaFoldDB" id="A0A9W7G5M9"/>
<feature type="chain" id="PRO_5040897576" evidence="1">
    <location>
        <begin position="21"/>
        <end position="800"/>
    </location>
</feature>
<gene>
    <name evidence="2" type="ORF">TrCOL_g6066</name>
</gene>
<name>A0A9W7G5M9_9STRA</name>
<organism evidence="2 3">
    <name type="scientific">Triparma columacea</name>
    <dbReference type="NCBI Taxonomy" id="722753"/>
    <lineage>
        <taxon>Eukaryota</taxon>
        <taxon>Sar</taxon>
        <taxon>Stramenopiles</taxon>
        <taxon>Ochrophyta</taxon>
        <taxon>Bolidophyceae</taxon>
        <taxon>Parmales</taxon>
        <taxon>Triparmaceae</taxon>
        <taxon>Triparma</taxon>
    </lineage>
</organism>
<comment type="caution">
    <text evidence="2">The sequence shown here is derived from an EMBL/GenBank/DDBJ whole genome shotgun (WGS) entry which is preliminary data.</text>
</comment>
<accession>A0A9W7G5M9</accession>
<keyword evidence="3" id="KW-1185">Reference proteome</keyword>